<keyword evidence="4 9" id="KW-0378">Hydrolase</keyword>
<dbReference type="CDD" id="cd14817">
    <property type="entry name" value="D-Ala-D-Ala_dipeptidase_VanX"/>
    <property type="match status" value="1"/>
</dbReference>
<keyword evidence="3 9" id="KW-0479">Metal-binding</keyword>
<keyword evidence="5 9" id="KW-0862">Zinc</keyword>
<evidence type="ECO:0000256" key="4">
    <source>
        <dbReference type="ARBA" id="ARBA00022801"/>
    </source>
</evidence>
<dbReference type="PANTHER" id="PTHR43126">
    <property type="entry name" value="D-ALANYL-D-ALANINE DIPEPTIDASE"/>
    <property type="match status" value="1"/>
</dbReference>
<keyword evidence="2 9" id="KW-0645">Protease</keyword>
<dbReference type="Proteomes" id="UP001364224">
    <property type="component" value="Unassembled WGS sequence"/>
</dbReference>
<dbReference type="PANTHER" id="PTHR43126:SF1">
    <property type="entry name" value="D-ALANYL-D-ALANINE DIPEPTIDASE"/>
    <property type="match status" value="1"/>
</dbReference>
<evidence type="ECO:0000256" key="3">
    <source>
        <dbReference type="ARBA" id="ARBA00022723"/>
    </source>
</evidence>
<feature type="active site" description="Proton donor/acceptor" evidence="9">
    <location>
        <position position="237"/>
    </location>
</feature>
<evidence type="ECO:0000313" key="13">
    <source>
        <dbReference type="Proteomes" id="UP001364224"/>
    </source>
</evidence>
<evidence type="ECO:0000256" key="8">
    <source>
        <dbReference type="ARBA" id="ARBA00023316"/>
    </source>
</evidence>
<feature type="site" description="Transition state stabilizer" evidence="9">
    <location>
        <position position="103"/>
    </location>
</feature>
<dbReference type="Pfam" id="PF01427">
    <property type="entry name" value="Peptidase_M15"/>
    <property type="match status" value="2"/>
</dbReference>
<comment type="catalytic activity">
    <reaction evidence="1 9 10">
        <text>D-alanyl-D-alanine + H2O = 2 D-alanine</text>
        <dbReference type="Rhea" id="RHEA:20661"/>
        <dbReference type="ChEBI" id="CHEBI:15377"/>
        <dbReference type="ChEBI" id="CHEBI:57416"/>
        <dbReference type="ChEBI" id="CHEBI:57822"/>
        <dbReference type="EC" id="3.4.13.22"/>
    </reaction>
</comment>
<evidence type="ECO:0000256" key="6">
    <source>
        <dbReference type="ARBA" id="ARBA00022997"/>
    </source>
</evidence>
<organism evidence="12 13">
    <name type="scientific">Bradyrhizobium algeriense</name>
    <dbReference type="NCBI Taxonomy" id="634784"/>
    <lineage>
        <taxon>Bacteria</taxon>
        <taxon>Pseudomonadati</taxon>
        <taxon>Pseudomonadota</taxon>
        <taxon>Alphaproteobacteria</taxon>
        <taxon>Hyphomicrobiales</taxon>
        <taxon>Nitrobacteraceae</taxon>
        <taxon>Bradyrhizobium</taxon>
    </lineage>
</organism>
<keyword evidence="8 10" id="KW-0961">Cell wall biogenesis/degradation</keyword>
<name>A0ABU8B8R4_9BRAD</name>
<dbReference type="HAMAP" id="MF_01924">
    <property type="entry name" value="A_A_dipeptidase"/>
    <property type="match status" value="1"/>
</dbReference>
<evidence type="ECO:0000256" key="2">
    <source>
        <dbReference type="ARBA" id="ARBA00022670"/>
    </source>
</evidence>
<dbReference type="GO" id="GO:0160237">
    <property type="term" value="F:D-Ala-D-Ala dipeptidase activity"/>
    <property type="evidence" value="ECO:0007669"/>
    <property type="project" value="UniProtKB-EC"/>
</dbReference>
<reference evidence="12 13" key="1">
    <citation type="submission" date="2024-02" db="EMBL/GenBank/DDBJ databases">
        <title>Adaptive strategies in a cosmopolitan and abundant soil bacterium.</title>
        <authorList>
            <person name="Carini P."/>
        </authorList>
    </citation>
    <scope>NUCLEOTIDE SEQUENCE [LARGE SCALE GENOMIC DNA]</scope>
    <source>
        <strain evidence="12 13">AZCC 1608</strain>
    </source>
</reference>
<keyword evidence="7 9" id="KW-0482">Metalloprotease</keyword>
<evidence type="ECO:0000313" key="12">
    <source>
        <dbReference type="EMBL" id="MEH2554935.1"/>
    </source>
</evidence>
<evidence type="ECO:0000256" key="7">
    <source>
        <dbReference type="ARBA" id="ARBA00023049"/>
    </source>
</evidence>
<feature type="binding site" evidence="9">
    <location>
        <position position="240"/>
    </location>
    <ligand>
        <name>Zn(2+)</name>
        <dbReference type="ChEBI" id="CHEBI:29105"/>
        <note>catalytic</note>
    </ligand>
</feature>
<keyword evidence="13" id="KW-1185">Reference proteome</keyword>
<evidence type="ECO:0000256" key="10">
    <source>
        <dbReference type="PIRNR" id="PIRNR026671"/>
    </source>
</evidence>
<accession>A0ABU8B8R4</accession>
<protein>
    <recommendedName>
        <fullName evidence="9 10">D-alanyl-D-alanine dipeptidase</fullName>
        <shortName evidence="9 10">D-Ala-D-Ala dipeptidase</shortName>
        <ecNumber evidence="9 10">3.4.13.22</ecNumber>
    </recommendedName>
</protein>
<dbReference type="PROSITE" id="PS51257">
    <property type="entry name" value="PROKAR_LIPOPROTEIN"/>
    <property type="match status" value="1"/>
</dbReference>
<dbReference type="PIRSF" id="PIRSF026671">
    <property type="entry name" value="AA_dipeptidase"/>
    <property type="match status" value="1"/>
</dbReference>
<dbReference type="Gene3D" id="3.30.1380.10">
    <property type="match status" value="1"/>
</dbReference>
<dbReference type="InterPro" id="IPR009045">
    <property type="entry name" value="Zn_M74/Hedgehog-like"/>
</dbReference>
<dbReference type="SUPFAM" id="SSF55166">
    <property type="entry name" value="Hedgehog/DD-peptidase"/>
    <property type="match status" value="1"/>
</dbReference>
<proteinExistence type="inferred from homology"/>
<comment type="function">
    <text evidence="9 10">Catalyzes hydrolysis of the D-alanyl-D-alanine dipeptide.</text>
</comment>
<comment type="caution">
    <text evidence="12">The sequence shown here is derived from an EMBL/GenBank/DDBJ whole genome shotgun (WGS) entry which is preliminary data.</text>
</comment>
<evidence type="ECO:0000256" key="9">
    <source>
        <dbReference type="HAMAP-Rule" id="MF_01924"/>
    </source>
</evidence>
<keyword evidence="6 9" id="KW-0224">Dipeptidase</keyword>
<feature type="binding site" evidence="9">
    <location>
        <position position="155"/>
    </location>
    <ligand>
        <name>Zn(2+)</name>
        <dbReference type="ChEBI" id="CHEBI:29105"/>
        <note>catalytic</note>
    </ligand>
</feature>
<feature type="signal peptide" evidence="11">
    <location>
        <begin position="1"/>
        <end position="30"/>
    </location>
</feature>
<evidence type="ECO:0000256" key="1">
    <source>
        <dbReference type="ARBA" id="ARBA00001362"/>
    </source>
</evidence>
<comment type="similarity">
    <text evidence="9 10">Belongs to the peptidase M15D family.</text>
</comment>
<comment type="cofactor">
    <cofactor evidence="9">
        <name>Zn(2+)</name>
        <dbReference type="ChEBI" id="CHEBI:29105"/>
    </cofactor>
    <text evidence="9">Binds 1 zinc ion per subunit.</text>
</comment>
<sequence>MIRTSKEVRARIVLTAILAASCLTGTAAQAQKLPSGFVYLRDVDPTIIQDLRYAGSNNFVGRPLRGYEAPECVVKREVGALLKSVQDELALQNLSLKMFDCYRPTRAVADMVAWSRDGKETVAGKRYNPSFSKDDLFRLGYIAERSGHSTGAALDLTLVDLKADNSATFNSTKDYGDCTANVNLRAPDGSVDMGTGYDCSDVKSHTAAKSITAAQRRWREKLVQVMARRGFVNYSKEWWHFSLPGAGRQAYDFPITQRK</sequence>
<dbReference type="EC" id="3.4.13.22" evidence="9 10"/>
<dbReference type="EMBL" id="JAZHRV010000001">
    <property type="protein sequence ID" value="MEH2554935.1"/>
    <property type="molecule type" value="Genomic_DNA"/>
</dbReference>
<evidence type="ECO:0000256" key="5">
    <source>
        <dbReference type="ARBA" id="ARBA00022833"/>
    </source>
</evidence>
<feature type="binding site" evidence="9">
    <location>
        <position position="148"/>
    </location>
    <ligand>
        <name>Zn(2+)</name>
        <dbReference type="ChEBI" id="CHEBI:29105"/>
        <note>catalytic</note>
    </ligand>
</feature>
<evidence type="ECO:0000256" key="11">
    <source>
        <dbReference type="SAM" id="SignalP"/>
    </source>
</evidence>
<dbReference type="InterPro" id="IPR000755">
    <property type="entry name" value="A_A_dipeptidase"/>
</dbReference>
<gene>
    <name evidence="9" type="primary">ddpX</name>
    <name evidence="12" type="ORF">V1286_002464</name>
</gene>
<keyword evidence="11" id="KW-0732">Signal</keyword>
<feature type="chain" id="PRO_5046945666" description="D-alanyl-D-alanine dipeptidase" evidence="11">
    <location>
        <begin position="31"/>
        <end position="259"/>
    </location>
</feature>